<proteinExistence type="predicted"/>
<feature type="compositionally biased region" description="Basic and acidic residues" evidence="1">
    <location>
        <begin position="662"/>
        <end position="679"/>
    </location>
</feature>
<feature type="region of interest" description="Disordered" evidence="1">
    <location>
        <begin position="234"/>
        <end position="283"/>
    </location>
</feature>
<comment type="caution">
    <text evidence="2">The sequence shown here is derived from an EMBL/GenBank/DDBJ whole genome shotgun (WGS) entry which is preliminary data.</text>
</comment>
<evidence type="ECO:0000256" key="1">
    <source>
        <dbReference type="SAM" id="MobiDB-lite"/>
    </source>
</evidence>
<evidence type="ECO:0000313" key="3">
    <source>
        <dbReference type="Proteomes" id="UP000186817"/>
    </source>
</evidence>
<keyword evidence="3" id="KW-1185">Reference proteome</keyword>
<dbReference type="AlphaFoldDB" id="A0A1Q9DCQ6"/>
<dbReference type="EMBL" id="LSRX01000600">
    <property type="protein sequence ID" value="OLP92949.1"/>
    <property type="molecule type" value="Genomic_DNA"/>
</dbReference>
<accession>A0A1Q9DCQ6</accession>
<feature type="compositionally biased region" description="Low complexity" evidence="1">
    <location>
        <begin position="404"/>
        <end position="413"/>
    </location>
</feature>
<feature type="region of interest" description="Disordered" evidence="1">
    <location>
        <begin position="31"/>
        <end position="69"/>
    </location>
</feature>
<feature type="compositionally biased region" description="Low complexity" evidence="1">
    <location>
        <begin position="198"/>
        <end position="208"/>
    </location>
</feature>
<feature type="region of interest" description="Disordered" evidence="1">
    <location>
        <begin position="198"/>
        <end position="221"/>
    </location>
</feature>
<sequence length="851" mass="93301">MQVLTDAQMLPNCDNVRVKVHHTGALCERHGKYKHGHGTTQRTSEQEENSRVEGATCSEPRSTPGGGMRYRQECDKATRRGEARTGVEARWRSTCTEGDITRFAAYGSLPTRTCQLPLPGILEVRWHFSGGVRLYSLAFTFSKISARDPTLNLFSILATMSKTPFSADYIHKLLKTIPESEREKFLVMLATQPIIEQQPASGSSGAPASDPPPQPTASTPQTLDEFCDTVAQEANTQPASPAAPPPKKDTSAAAPPRDPAATAAKPAGTAAPKPAVAQKQPRGLPLLTQLRRRSQTAATAFTLCTAVGTAKELKVSMAAEFFSLMTESSIPDNIREALASYDTPLFARSCNDQEELASLISHLMEASDTSAPGDQIMARASVRLLFSRCRESCGLPPLDEVKGAQQPTGSASPPSAPPAPNAGSSWQESWPAKLSAERTAELRKRFEDDYPTELLDSESFPSSRLLALTSKMVADKEIRWLPWKFRLSAKAQDDSLLIRPKKLPRLTELSDLLLDEAPSRDIHDGPASFNLINQLLTLATNSIALCRGAHLGSLKLYQKKFLKLCFMKYESASNFRGPTSLEAQAADKRAWELIGELVNIHAWKLDDALHEVTQVRADLSTLLAPPAQIPKHLLQLKEPWRNRQDGKGNRPHFRGKGKGLKGKHDSSSHAEDAPPERATRGGKGKKGPTSSAGKWLSTLLMEGKQHTLCMRYQQGQCKEYFSDAAHLEAAFPDTAITQDDAYFNLGAFGFDDGKRVGIFQRTEQFSDIVRFLNSFLLLRFPGMQQGEIVDIFETALTFPCEHVHCTCPISGLCLGGTEGSGPRAIRSPDFLNGFPDNTRSQQQRVEVSQKL</sequence>
<protein>
    <submittedName>
        <fullName evidence="2">Uncharacterized protein</fullName>
    </submittedName>
</protein>
<organism evidence="2 3">
    <name type="scientific">Symbiodinium microadriaticum</name>
    <name type="common">Dinoflagellate</name>
    <name type="synonym">Zooxanthella microadriatica</name>
    <dbReference type="NCBI Taxonomy" id="2951"/>
    <lineage>
        <taxon>Eukaryota</taxon>
        <taxon>Sar</taxon>
        <taxon>Alveolata</taxon>
        <taxon>Dinophyceae</taxon>
        <taxon>Suessiales</taxon>
        <taxon>Symbiodiniaceae</taxon>
        <taxon>Symbiodinium</taxon>
    </lineage>
</organism>
<feature type="region of interest" description="Disordered" evidence="1">
    <location>
        <begin position="397"/>
        <end position="430"/>
    </location>
</feature>
<name>A0A1Q9DCQ6_SYMMI</name>
<dbReference type="OrthoDB" id="444908at2759"/>
<feature type="compositionally biased region" description="Low complexity" evidence="1">
    <location>
        <begin position="251"/>
        <end position="281"/>
    </location>
</feature>
<feature type="region of interest" description="Disordered" evidence="1">
    <location>
        <begin position="635"/>
        <end position="693"/>
    </location>
</feature>
<feature type="compositionally biased region" description="Basic residues" evidence="1">
    <location>
        <begin position="649"/>
        <end position="661"/>
    </location>
</feature>
<dbReference type="Proteomes" id="UP000186817">
    <property type="component" value="Unassembled WGS sequence"/>
</dbReference>
<evidence type="ECO:0000313" key="2">
    <source>
        <dbReference type="EMBL" id="OLP92949.1"/>
    </source>
</evidence>
<reference evidence="2 3" key="1">
    <citation type="submission" date="2016-02" db="EMBL/GenBank/DDBJ databases">
        <title>Genome analysis of coral dinoflagellate symbionts highlights evolutionary adaptations to a symbiotic lifestyle.</title>
        <authorList>
            <person name="Aranda M."/>
            <person name="Li Y."/>
            <person name="Liew Y.J."/>
            <person name="Baumgarten S."/>
            <person name="Simakov O."/>
            <person name="Wilson M."/>
            <person name="Piel J."/>
            <person name="Ashoor H."/>
            <person name="Bougouffa S."/>
            <person name="Bajic V.B."/>
            <person name="Ryu T."/>
            <person name="Ravasi T."/>
            <person name="Bayer T."/>
            <person name="Micklem G."/>
            <person name="Kim H."/>
            <person name="Bhak J."/>
            <person name="Lajeunesse T.C."/>
            <person name="Voolstra C.R."/>
        </authorList>
    </citation>
    <scope>NUCLEOTIDE SEQUENCE [LARGE SCALE GENOMIC DNA]</scope>
    <source>
        <strain evidence="2 3">CCMP2467</strain>
    </source>
</reference>
<feature type="non-terminal residue" evidence="2">
    <location>
        <position position="851"/>
    </location>
</feature>
<gene>
    <name evidence="2" type="ORF">AK812_SmicGene25183</name>
</gene>
<feature type="compositionally biased region" description="Basic and acidic residues" evidence="1">
    <location>
        <begin position="638"/>
        <end position="648"/>
    </location>
</feature>